<evidence type="ECO:0000256" key="6">
    <source>
        <dbReference type="ARBA" id="ARBA00023136"/>
    </source>
</evidence>
<keyword evidence="5 7" id="KW-1133">Transmembrane helix</keyword>
<keyword evidence="11" id="KW-1185">Reference proteome</keyword>
<evidence type="ECO:0000256" key="8">
    <source>
        <dbReference type="SAM" id="MobiDB-lite"/>
    </source>
</evidence>
<keyword evidence="3" id="KW-1003">Cell membrane</keyword>
<evidence type="ECO:0000256" key="2">
    <source>
        <dbReference type="ARBA" id="ARBA00022448"/>
    </source>
</evidence>
<dbReference type="Gene3D" id="1.10.3720.10">
    <property type="entry name" value="MetI-like"/>
    <property type="match status" value="1"/>
</dbReference>
<accession>A0ABY6PZ49</accession>
<proteinExistence type="inferred from homology"/>
<evidence type="ECO:0000256" key="1">
    <source>
        <dbReference type="ARBA" id="ARBA00004651"/>
    </source>
</evidence>
<dbReference type="PANTHER" id="PTHR43744:SF12">
    <property type="entry name" value="ABC TRANSPORTER PERMEASE PROTEIN MG189-RELATED"/>
    <property type="match status" value="1"/>
</dbReference>
<sequence length="297" mass="31895">MSTDTRPATRPAQPLTRTRPATPRRRRRWGNPLAGLGSLVWLVLVIVPLYTLVSSSLMHQDEALNGDPLAVPTDPTLENYRTVLDSGFSTMLSNTAIVAVATVAIVLVLSIPVAYVAVRTRSRLSGLAFRTFLLGVAIPAQAVIVPLYLLISKMGLYDSLPAIILPTAAFAMPVAVLILSGTMRDVSEEMYEAMALDGASSLRMLWQLAIPMSKAGISTVAIYTALQAWNGFLFPLILTQSEENRVLTLGLFNFMSQFGVNIPAVLAAIVLSVVPIFAVYLVARKALVNGLMGVGGK</sequence>
<evidence type="ECO:0000256" key="5">
    <source>
        <dbReference type="ARBA" id="ARBA00022989"/>
    </source>
</evidence>
<comment type="subcellular location">
    <subcellularLocation>
        <location evidence="1 7">Cell membrane</location>
        <topology evidence="1 7">Multi-pass membrane protein</topology>
    </subcellularLocation>
</comment>
<dbReference type="InterPro" id="IPR000515">
    <property type="entry name" value="MetI-like"/>
</dbReference>
<feature type="transmembrane region" description="Helical" evidence="7">
    <location>
        <begin position="127"/>
        <end position="151"/>
    </location>
</feature>
<keyword evidence="2 7" id="KW-0813">Transport</keyword>
<keyword evidence="6 7" id="KW-0472">Membrane</keyword>
<gene>
    <name evidence="10" type="ORF">NEH16_28345</name>
</gene>
<feature type="domain" description="ABC transmembrane type-1" evidence="9">
    <location>
        <begin position="92"/>
        <end position="283"/>
    </location>
</feature>
<protein>
    <submittedName>
        <fullName evidence="10">Carbohydrate ABC transporter permease</fullName>
    </submittedName>
</protein>
<comment type="similarity">
    <text evidence="7">Belongs to the binding-protein-dependent transport system permease family.</text>
</comment>
<dbReference type="PANTHER" id="PTHR43744">
    <property type="entry name" value="ABC TRANSPORTER PERMEASE PROTEIN MG189-RELATED-RELATED"/>
    <property type="match status" value="1"/>
</dbReference>
<evidence type="ECO:0000256" key="3">
    <source>
        <dbReference type="ARBA" id="ARBA00022475"/>
    </source>
</evidence>
<dbReference type="PROSITE" id="PS50928">
    <property type="entry name" value="ABC_TM1"/>
    <property type="match status" value="1"/>
</dbReference>
<dbReference type="RefSeq" id="WP_265545776.1">
    <property type="nucleotide sequence ID" value="NZ_CP098740.1"/>
</dbReference>
<dbReference type="Pfam" id="PF00528">
    <property type="entry name" value="BPD_transp_1"/>
    <property type="match status" value="1"/>
</dbReference>
<feature type="transmembrane region" description="Helical" evidence="7">
    <location>
        <begin position="262"/>
        <end position="283"/>
    </location>
</feature>
<evidence type="ECO:0000313" key="10">
    <source>
        <dbReference type="EMBL" id="UZK57468.1"/>
    </source>
</evidence>
<dbReference type="CDD" id="cd06261">
    <property type="entry name" value="TM_PBP2"/>
    <property type="match status" value="1"/>
</dbReference>
<dbReference type="EMBL" id="CP098740">
    <property type="protein sequence ID" value="UZK57468.1"/>
    <property type="molecule type" value="Genomic_DNA"/>
</dbReference>
<evidence type="ECO:0000256" key="7">
    <source>
        <dbReference type="RuleBase" id="RU363032"/>
    </source>
</evidence>
<organism evidence="10 11">
    <name type="scientific">Streptomyces drozdowiczii</name>
    <dbReference type="NCBI Taxonomy" id="202862"/>
    <lineage>
        <taxon>Bacteria</taxon>
        <taxon>Bacillati</taxon>
        <taxon>Actinomycetota</taxon>
        <taxon>Actinomycetes</taxon>
        <taxon>Kitasatosporales</taxon>
        <taxon>Streptomycetaceae</taxon>
        <taxon>Streptomyces</taxon>
    </lineage>
</organism>
<feature type="transmembrane region" description="Helical" evidence="7">
    <location>
        <begin position="96"/>
        <end position="118"/>
    </location>
</feature>
<dbReference type="Proteomes" id="UP001164963">
    <property type="component" value="Chromosome"/>
</dbReference>
<reference evidence="10" key="1">
    <citation type="journal article" date="2022" name="Front. Microbiol.">
        <title>Mirubactin C rescues the lethal effect of cell wall biosynthesis mutations in Bacillus subtilis.</title>
        <authorList>
            <person name="Kepplinger B."/>
            <person name="Wen X."/>
            <person name="Tyler A.R."/>
            <person name="Kim B.Y."/>
            <person name="Brown J."/>
            <person name="Banks P."/>
            <person name="Dashti Y."/>
            <person name="Mackenzie E.S."/>
            <person name="Wills C."/>
            <person name="Kawai Y."/>
            <person name="Waldron K.J."/>
            <person name="Allenby N.E.E."/>
            <person name="Wu L.J."/>
            <person name="Hall M.J."/>
            <person name="Errington J."/>
        </authorList>
    </citation>
    <scope>NUCLEOTIDE SEQUENCE</scope>
    <source>
        <strain evidence="10">MDA8-470</strain>
    </source>
</reference>
<feature type="region of interest" description="Disordered" evidence="8">
    <location>
        <begin position="1"/>
        <end position="28"/>
    </location>
</feature>
<evidence type="ECO:0000259" key="9">
    <source>
        <dbReference type="PROSITE" id="PS50928"/>
    </source>
</evidence>
<dbReference type="InterPro" id="IPR035906">
    <property type="entry name" value="MetI-like_sf"/>
</dbReference>
<name>A0ABY6PZ49_9ACTN</name>
<feature type="transmembrane region" description="Helical" evidence="7">
    <location>
        <begin position="204"/>
        <end position="226"/>
    </location>
</feature>
<feature type="transmembrane region" description="Helical" evidence="7">
    <location>
        <begin position="33"/>
        <end position="53"/>
    </location>
</feature>
<keyword evidence="4 7" id="KW-0812">Transmembrane</keyword>
<evidence type="ECO:0000313" key="11">
    <source>
        <dbReference type="Proteomes" id="UP001164963"/>
    </source>
</evidence>
<feature type="compositionally biased region" description="Low complexity" evidence="8">
    <location>
        <begin position="1"/>
        <end position="21"/>
    </location>
</feature>
<evidence type="ECO:0000256" key="4">
    <source>
        <dbReference type="ARBA" id="ARBA00022692"/>
    </source>
</evidence>
<dbReference type="SUPFAM" id="SSF161098">
    <property type="entry name" value="MetI-like"/>
    <property type="match status" value="1"/>
</dbReference>
<feature type="transmembrane region" description="Helical" evidence="7">
    <location>
        <begin position="163"/>
        <end position="183"/>
    </location>
</feature>